<proteinExistence type="predicted"/>
<dbReference type="EMBL" id="MN740369">
    <property type="protein sequence ID" value="QHU03126.1"/>
    <property type="molecule type" value="Genomic_DNA"/>
</dbReference>
<sequence length="318" mass="37183">MVSEKGDSKKTVKRKRGPKKKKKDDASKEKKIPKKRGRKPKGGKIISSMTEKENVIVVEPNIILHLKCGEEDLKKIGFFSNEYTEYDPGNISKIDSYNFDNEDSIKYSVVETRKIQQKVSKKNDKESEKEDIRDVIAEKLKQLTIDLHCNNISDKKSACFYCTCEFDNPPIYIPKHQLNGTYEVYGCFCSPECACAYLFKQANLNTSTKFERYHLLNNIYCKIYDYKRNIKPAPNPYYTLDKFYGNLNIQEYRQLLKNERVLLVVDKPLSRSLPELHEDNGEFMINNRSLSENNTYKLKRSKKRQTKSEILMSNFNLK</sequence>
<accession>A0A6C0JED7</accession>
<organism evidence="2">
    <name type="scientific">viral metagenome</name>
    <dbReference type="NCBI Taxonomy" id="1070528"/>
    <lineage>
        <taxon>unclassified sequences</taxon>
        <taxon>metagenomes</taxon>
        <taxon>organismal metagenomes</taxon>
    </lineage>
</organism>
<feature type="compositionally biased region" description="Basic residues" evidence="1">
    <location>
        <begin position="31"/>
        <end position="42"/>
    </location>
</feature>
<evidence type="ECO:0000256" key="1">
    <source>
        <dbReference type="SAM" id="MobiDB-lite"/>
    </source>
</evidence>
<reference evidence="2" key="1">
    <citation type="journal article" date="2020" name="Nature">
        <title>Giant virus diversity and host interactions through global metagenomics.</title>
        <authorList>
            <person name="Schulz F."/>
            <person name="Roux S."/>
            <person name="Paez-Espino D."/>
            <person name="Jungbluth S."/>
            <person name="Walsh D.A."/>
            <person name="Denef V.J."/>
            <person name="McMahon K.D."/>
            <person name="Konstantinidis K.T."/>
            <person name="Eloe-Fadrosh E.A."/>
            <person name="Kyrpides N.C."/>
            <person name="Woyke T."/>
        </authorList>
    </citation>
    <scope>NUCLEOTIDE SEQUENCE</scope>
    <source>
        <strain evidence="2">GVMAG-M-3300025890-48</strain>
    </source>
</reference>
<evidence type="ECO:0008006" key="3">
    <source>
        <dbReference type="Google" id="ProtNLM"/>
    </source>
</evidence>
<dbReference type="AlphaFoldDB" id="A0A6C0JED7"/>
<protein>
    <recommendedName>
        <fullName evidence="3">MYM-type domain-containing protein</fullName>
    </recommendedName>
</protein>
<feature type="compositionally biased region" description="Basic residues" evidence="1">
    <location>
        <begin position="11"/>
        <end position="22"/>
    </location>
</feature>
<feature type="compositionally biased region" description="Basic and acidic residues" evidence="1">
    <location>
        <begin position="1"/>
        <end position="10"/>
    </location>
</feature>
<feature type="region of interest" description="Disordered" evidence="1">
    <location>
        <begin position="1"/>
        <end position="46"/>
    </location>
</feature>
<name>A0A6C0JED7_9ZZZZ</name>
<evidence type="ECO:0000313" key="2">
    <source>
        <dbReference type="EMBL" id="QHU03126.1"/>
    </source>
</evidence>